<evidence type="ECO:0000256" key="3">
    <source>
        <dbReference type="ARBA" id="ARBA00023004"/>
    </source>
</evidence>
<dbReference type="Gene3D" id="3.60.21.10">
    <property type="match status" value="1"/>
</dbReference>
<dbReference type="Pfam" id="PF00149">
    <property type="entry name" value="Metallophos"/>
    <property type="match status" value="1"/>
</dbReference>
<evidence type="ECO:0000256" key="2">
    <source>
        <dbReference type="ARBA" id="ARBA00022801"/>
    </source>
</evidence>
<dbReference type="InterPro" id="IPR004843">
    <property type="entry name" value="Calcineurin-like_PHP"/>
</dbReference>
<gene>
    <name evidence="6" type="ORF">TRN7648_04051</name>
</gene>
<accession>A0A0P1GK25</accession>
<dbReference type="CDD" id="cd07400">
    <property type="entry name" value="MPP_1"/>
    <property type="match status" value="1"/>
</dbReference>
<dbReference type="PANTHER" id="PTHR42988">
    <property type="entry name" value="PHOSPHOHYDROLASE"/>
    <property type="match status" value="1"/>
</dbReference>
<keyword evidence="7" id="KW-1185">Reference proteome</keyword>
<evidence type="ECO:0000256" key="1">
    <source>
        <dbReference type="ARBA" id="ARBA00022723"/>
    </source>
</evidence>
<keyword evidence="1" id="KW-0479">Metal-binding</keyword>
<dbReference type="AlphaFoldDB" id="A0A0P1GK25"/>
<proteinExistence type="inferred from homology"/>
<dbReference type="SUPFAM" id="SSF56300">
    <property type="entry name" value="Metallo-dependent phosphatases"/>
    <property type="match status" value="1"/>
</dbReference>
<feature type="domain" description="Calcineurin-like phosphoesterase" evidence="5">
    <location>
        <begin position="3"/>
        <end position="187"/>
    </location>
</feature>
<dbReference type="STRING" id="441103.TRN7648_04051"/>
<dbReference type="PANTHER" id="PTHR42988:SF2">
    <property type="entry name" value="CYCLIC NUCLEOTIDE PHOSPHODIESTERASE CBUA0032-RELATED"/>
    <property type="match status" value="1"/>
</dbReference>
<reference evidence="6 7" key="1">
    <citation type="submission" date="2015-09" db="EMBL/GenBank/DDBJ databases">
        <authorList>
            <consortium name="Swine Surveillance"/>
        </authorList>
    </citation>
    <scope>NUCLEOTIDE SEQUENCE [LARGE SCALE GENOMIC DNA]</scope>
    <source>
        <strain evidence="6 7">CECT 7648</strain>
    </source>
</reference>
<comment type="similarity">
    <text evidence="4">Belongs to the cyclic nucleotide phosphodiesterase class-III family.</text>
</comment>
<name>A0A0P1GK25_9RHOB</name>
<dbReference type="EMBL" id="CYSE01000014">
    <property type="protein sequence ID" value="CUH82509.1"/>
    <property type="molecule type" value="Genomic_DNA"/>
</dbReference>
<evidence type="ECO:0000313" key="7">
    <source>
        <dbReference type="Proteomes" id="UP000054935"/>
    </source>
</evidence>
<dbReference type="OrthoDB" id="651281at2"/>
<protein>
    <submittedName>
        <fullName evidence="6">Calcineurin-like phosphoesterase</fullName>
    </submittedName>
</protein>
<keyword evidence="3" id="KW-0408">Iron</keyword>
<sequence>MTRLVHISDLHFGRERPELLEPLRLAIRAITPDLVIVSGDLTQRARHSQFRAARAFLDGLECPWLSVPGNHDMPLDAFWHRILRPFGRYRRYVSRELAPVWSQDGVTLQAFNTADPWAWQAGKVRRLQLWRACQAFQGSEGLNIVVGHHPFEEPRYSDKTPMKRAAPALKALNEAGANLVLSGHLHKWCAAGFVTPEVGDRMLQVHVGTGLSNRLRGEENDFAVLDYSDNRLGITRMVAGLSGFEPQAPLRFQYDAGRWTRL</sequence>
<evidence type="ECO:0000259" key="5">
    <source>
        <dbReference type="Pfam" id="PF00149"/>
    </source>
</evidence>
<dbReference type="Proteomes" id="UP000054935">
    <property type="component" value="Unassembled WGS sequence"/>
</dbReference>
<evidence type="ECO:0000256" key="4">
    <source>
        <dbReference type="ARBA" id="ARBA00025742"/>
    </source>
</evidence>
<dbReference type="RefSeq" id="WP_058249400.1">
    <property type="nucleotide sequence ID" value="NZ_CYSE01000014.1"/>
</dbReference>
<organism evidence="6 7">
    <name type="scientific">Tropicibacter naphthalenivorans</name>
    <dbReference type="NCBI Taxonomy" id="441103"/>
    <lineage>
        <taxon>Bacteria</taxon>
        <taxon>Pseudomonadati</taxon>
        <taxon>Pseudomonadota</taxon>
        <taxon>Alphaproteobacteria</taxon>
        <taxon>Rhodobacterales</taxon>
        <taxon>Roseobacteraceae</taxon>
        <taxon>Tropicibacter</taxon>
    </lineage>
</organism>
<dbReference type="InterPro" id="IPR050884">
    <property type="entry name" value="CNP_phosphodiesterase-III"/>
</dbReference>
<evidence type="ECO:0000313" key="6">
    <source>
        <dbReference type="EMBL" id="CUH82509.1"/>
    </source>
</evidence>
<dbReference type="GO" id="GO:0016787">
    <property type="term" value="F:hydrolase activity"/>
    <property type="evidence" value="ECO:0007669"/>
    <property type="project" value="UniProtKB-KW"/>
</dbReference>
<dbReference type="InterPro" id="IPR029052">
    <property type="entry name" value="Metallo-depent_PP-like"/>
</dbReference>
<dbReference type="GO" id="GO:0046872">
    <property type="term" value="F:metal ion binding"/>
    <property type="evidence" value="ECO:0007669"/>
    <property type="project" value="UniProtKB-KW"/>
</dbReference>
<keyword evidence="2" id="KW-0378">Hydrolase</keyword>